<feature type="transmembrane region" description="Helical" evidence="6">
    <location>
        <begin position="88"/>
        <end position="106"/>
    </location>
</feature>
<feature type="transmembrane region" description="Helical" evidence="6">
    <location>
        <begin position="170"/>
        <end position="189"/>
    </location>
</feature>
<feature type="transmembrane region" description="Helical" evidence="6">
    <location>
        <begin position="112"/>
        <end position="132"/>
    </location>
</feature>
<feature type="transmembrane region" description="Helical" evidence="6">
    <location>
        <begin position="243"/>
        <end position="267"/>
    </location>
</feature>
<keyword evidence="3 6" id="KW-0812">Transmembrane</keyword>
<feature type="transmembrane region" description="Helical" evidence="6">
    <location>
        <begin position="364"/>
        <end position="383"/>
    </location>
</feature>
<evidence type="ECO:0000256" key="6">
    <source>
        <dbReference type="SAM" id="Phobius"/>
    </source>
</evidence>
<keyword evidence="8" id="KW-1185">Reference proteome</keyword>
<evidence type="ECO:0000256" key="5">
    <source>
        <dbReference type="ARBA" id="ARBA00023136"/>
    </source>
</evidence>
<organism evidence="7 8">
    <name type="scientific">Anaerofilum hominis</name>
    <dbReference type="NCBI Taxonomy" id="2763016"/>
    <lineage>
        <taxon>Bacteria</taxon>
        <taxon>Bacillati</taxon>
        <taxon>Bacillota</taxon>
        <taxon>Clostridia</taxon>
        <taxon>Eubacteriales</taxon>
        <taxon>Oscillospiraceae</taxon>
        <taxon>Anaerofilum</taxon>
    </lineage>
</organism>
<reference evidence="7" key="1">
    <citation type="submission" date="2020-08" db="EMBL/GenBank/DDBJ databases">
        <title>Genome public.</title>
        <authorList>
            <person name="Liu C."/>
            <person name="Sun Q."/>
        </authorList>
    </citation>
    <scope>NUCLEOTIDE SEQUENCE</scope>
    <source>
        <strain evidence="7">BX8</strain>
    </source>
</reference>
<evidence type="ECO:0008006" key="9">
    <source>
        <dbReference type="Google" id="ProtNLM"/>
    </source>
</evidence>
<feature type="transmembrane region" description="Helical" evidence="6">
    <location>
        <begin position="210"/>
        <end position="231"/>
    </location>
</feature>
<comment type="caution">
    <text evidence="7">The sequence shown here is derived from an EMBL/GenBank/DDBJ whole genome shotgun (WGS) entry which is preliminary data.</text>
</comment>
<dbReference type="AlphaFoldDB" id="A0A923IF81"/>
<sequence length="426" mass="45461">MSKRSEQGLSLGSNMLWNSVGSFFYFACQYLPTILVVRMAADLNASGAFNYAMNTTNVFLTIAVYGMRAYQVSDLEGRYSDREYISSRMFTCLLALAACAAYGGALRLPGQTLTALLLYMLFRVGEALVDVYSGIDQRADRMDVIGKSFLLRGALSCLGFALGMKLTGSLLLSMGLMAAASLGVALAYDRPWAARLGNTTGRAAAARVRALLAECAPLMAYSFLNTAVATIPRQFLQLQHGNAATAIFGSITAPTVVLQLGATYVFTPLISLFTRRWLARDRRGFSVLFARVLLAIAGIGAAGFAGVKLLGRWGLALLYSTSENGQQILANEGLLTPMVAATVLTALVLFLNMLLTIVRDFKGLVISNLIGIAACLAVSPPLVGRWAMWGASWTLIAALTVQAAALLAFGLVRARRQFAGPGPDAV</sequence>
<dbReference type="PANTHER" id="PTHR30250">
    <property type="entry name" value="PST FAMILY PREDICTED COLANIC ACID TRANSPORTER"/>
    <property type="match status" value="1"/>
</dbReference>
<feature type="transmembrane region" description="Helical" evidence="6">
    <location>
        <begin position="20"/>
        <end position="41"/>
    </location>
</feature>
<protein>
    <recommendedName>
        <fullName evidence="9">Membrane protein involved in the export of O-antigen and teichoic acid</fullName>
    </recommendedName>
</protein>
<evidence type="ECO:0000313" key="7">
    <source>
        <dbReference type="EMBL" id="MBC5581687.1"/>
    </source>
</evidence>
<dbReference type="RefSeq" id="WP_186888054.1">
    <property type="nucleotide sequence ID" value="NZ_JACONZ010000003.1"/>
</dbReference>
<keyword evidence="4 6" id="KW-1133">Transmembrane helix</keyword>
<keyword evidence="2" id="KW-1003">Cell membrane</keyword>
<evidence type="ECO:0000256" key="3">
    <source>
        <dbReference type="ARBA" id="ARBA00022692"/>
    </source>
</evidence>
<feature type="transmembrane region" description="Helical" evidence="6">
    <location>
        <begin position="288"/>
        <end position="314"/>
    </location>
</feature>
<accession>A0A923IF81</accession>
<dbReference type="Proteomes" id="UP000659630">
    <property type="component" value="Unassembled WGS sequence"/>
</dbReference>
<name>A0A923IF81_9FIRM</name>
<evidence type="ECO:0000256" key="1">
    <source>
        <dbReference type="ARBA" id="ARBA00004651"/>
    </source>
</evidence>
<feature type="transmembrane region" description="Helical" evidence="6">
    <location>
        <begin position="389"/>
        <end position="412"/>
    </location>
</feature>
<proteinExistence type="predicted"/>
<evidence type="ECO:0000256" key="2">
    <source>
        <dbReference type="ARBA" id="ARBA00022475"/>
    </source>
</evidence>
<dbReference type="EMBL" id="JACONZ010000003">
    <property type="protein sequence ID" value="MBC5581687.1"/>
    <property type="molecule type" value="Genomic_DNA"/>
</dbReference>
<evidence type="ECO:0000256" key="4">
    <source>
        <dbReference type="ARBA" id="ARBA00022989"/>
    </source>
</evidence>
<dbReference type="InterPro" id="IPR050833">
    <property type="entry name" value="Poly_Biosynth_Transport"/>
</dbReference>
<feature type="transmembrane region" description="Helical" evidence="6">
    <location>
        <begin position="334"/>
        <end position="357"/>
    </location>
</feature>
<gene>
    <name evidence="7" type="ORF">H8S23_09225</name>
</gene>
<evidence type="ECO:0000313" key="8">
    <source>
        <dbReference type="Proteomes" id="UP000659630"/>
    </source>
</evidence>
<feature type="transmembrane region" description="Helical" evidence="6">
    <location>
        <begin position="47"/>
        <end position="67"/>
    </location>
</feature>
<dbReference type="GO" id="GO:0005886">
    <property type="term" value="C:plasma membrane"/>
    <property type="evidence" value="ECO:0007669"/>
    <property type="project" value="UniProtKB-SubCell"/>
</dbReference>
<keyword evidence="5 6" id="KW-0472">Membrane</keyword>
<comment type="subcellular location">
    <subcellularLocation>
        <location evidence="1">Cell membrane</location>
        <topology evidence="1">Multi-pass membrane protein</topology>
    </subcellularLocation>
</comment>
<dbReference type="PANTHER" id="PTHR30250:SF11">
    <property type="entry name" value="O-ANTIGEN TRANSPORTER-RELATED"/>
    <property type="match status" value="1"/>
</dbReference>